<evidence type="ECO:0000313" key="2">
    <source>
        <dbReference type="Proteomes" id="UP000467841"/>
    </source>
</evidence>
<name>A0A6D2JDA0_9BRAS</name>
<comment type="caution">
    <text evidence="1">The sequence shown here is derived from an EMBL/GenBank/DDBJ whole genome shotgun (WGS) entry which is preliminary data.</text>
</comment>
<gene>
    <name evidence="1" type="ORF">MERR_LOCUS26801</name>
</gene>
<protein>
    <submittedName>
        <fullName evidence="1">Uncharacterized protein</fullName>
    </submittedName>
</protein>
<sequence length="204" mass="23006">MPNAAFKESLSPPTAADVAVPQNPCSIDRWENINLIRIRLLALAQISFLLNLNRFAHFTYFPIIHLPRRRSKRKRTKKSKSFSFPVLWLIVESSFSLRLQCSYCSSAAQYSISSFLCLLRNCSPVFQETASVLHLLSEKNFTPPSILPAKLGEDRERGAGLTNRRLGEWYWSCIITREPHPEVLALTLNPCGNGTKALNGTSLN</sequence>
<evidence type="ECO:0000313" key="1">
    <source>
        <dbReference type="EMBL" id="CAA7039566.1"/>
    </source>
</evidence>
<keyword evidence="2" id="KW-1185">Reference proteome</keyword>
<accession>A0A6D2JDA0</accession>
<dbReference type="EMBL" id="CACVBM020001213">
    <property type="protein sequence ID" value="CAA7039566.1"/>
    <property type="molecule type" value="Genomic_DNA"/>
</dbReference>
<dbReference type="AlphaFoldDB" id="A0A6D2JDA0"/>
<dbReference type="Proteomes" id="UP000467841">
    <property type="component" value="Unassembled WGS sequence"/>
</dbReference>
<reference evidence="1" key="1">
    <citation type="submission" date="2020-01" db="EMBL/GenBank/DDBJ databases">
        <authorList>
            <person name="Mishra B."/>
        </authorList>
    </citation>
    <scope>NUCLEOTIDE SEQUENCE [LARGE SCALE GENOMIC DNA]</scope>
</reference>
<organism evidence="1 2">
    <name type="scientific">Microthlaspi erraticum</name>
    <dbReference type="NCBI Taxonomy" id="1685480"/>
    <lineage>
        <taxon>Eukaryota</taxon>
        <taxon>Viridiplantae</taxon>
        <taxon>Streptophyta</taxon>
        <taxon>Embryophyta</taxon>
        <taxon>Tracheophyta</taxon>
        <taxon>Spermatophyta</taxon>
        <taxon>Magnoliopsida</taxon>
        <taxon>eudicotyledons</taxon>
        <taxon>Gunneridae</taxon>
        <taxon>Pentapetalae</taxon>
        <taxon>rosids</taxon>
        <taxon>malvids</taxon>
        <taxon>Brassicales</taxon>
        <taxon>Brassicaceae</taxon>
        <taxon>Coluteocarpeae</taxon>
        <taxon>Microthlaspi</taxon>
    </lineage>
</organism>
<proteinExistence type="predicted"/>